<organism evidence="1 2">
    <name type="scientific">Celerinatantimonas yamalensis</name>
    <dbReference type="NCBI Taxonomy" id="559956"/>
    <lineage>
        <taxon>Bacteria</taxon>
        <taxon>Pseudomonadati</taxon>
        <taxon>Pseudomonadota</taxon>
        <taxon>Gammaproteobacteria</taxon>
        <taxon>Celerinatantimonadaceae</taxon>
        <taxon>Celerinatantimonas</taxon>
    </lineage>
</organism>
<proteinExistence type="predicted"/>
<sequence length="54" mass="5881">MPEHMASADWFYHQIKIAKSDGLSDLLIEVEAAGQAAQRAPLQIGSPSNAPFDR</sequence>
<gene>
    <name evidence="1" type="ORF">ABUE30_14515</name>
</gene>
<accession>A0ABW9G991</accession>
<name>A0ABW9G991_9GAMM</name>
<dbReference type="RefSeq" id="WP_408624544.1">
    <property type="nucleotide sequence ID" value="NZ_JBEQCT010000007.1"/>
</dbReference>
<evidence type="ECO:0000313" key="2">
    <source>
        <dbReference type="Proteomes" id="UP001629953"/>
    </source>
</evidence>
<reference evidence="1 2" key="1">
    <citation type="journal article" date="2013" name="Int. J. Syst. Evol. Microbiol.">
        <title>Celerinatantimonas yamalensis sp. nov., a cold-adapted diazotrophic bacterium from a cold permafrost brine.</title>
        <authorList>
            <person name="Shcherbakova V."/>
            <person name="Chuvilskaya N."/>
            <person name="Rivkina E."/>
            <person name="Demidov N."/>
            <person name="Uchaeva V."/>
            <person name="Suetin S."/>
            <person name="Suzina N."/>
            <person name="Gilichinsky D."/>
        </authorList>
    </citation>
    <scope>NUCLEOTIDE SEQUENCE [LARGE SCALE GENOMIC DNA]</scope>
    <source>
        <strain evidence="1 2">C7</strain>
    </source>
</reference>
<protein>
    <submittedName>
        <fullName evidence="1">Uncharacterized protein</fullName>
    </submittedName>
</protein>
<keyword evidence="2" id="KW-1185">Reference proteome</keyword>
<comment type="caution">
    <text evidence="1">The sequence shown here is derived from an EMBL/GenBank/DDBJ whole genome shotgun (WGS) entry which is preliminary data.</text>
</comment>
<dbReference type="EMBL" id="JBEQCT010000007">
    <property type="protein sequence ID" value="MFM2486259.1"/>
    <property type="molecule type" value="Genomic_DNA"/>
</dbReference>
<evidence type="ECO:0000313" key="1">
    <source>
        <dbReference type="EMBL" id="MFM2486259.1"/>
    </source>
</evidence>
<dbReference type="Proteomes" id="UP001629953">
    <property type="component" value="Unassembled WGS sequence"/>
</dbReference>